<feature type="transmembrane region" description="Helical" evidence="1">
    <location>
        <begin position="30"/>
        <end position="47"/>
    </location>
</feature>
<keyword evidence="1" id="KW-0472">Membrane</keyword>
<dbReference type="GO" id="GO:0016491">
    <property type="term" value="F:oxidoreductase activity"/>
    <property type="evidence" value="ECO:0007669"/>
    <property type="project" value="UniProtKB-KW"/>
</dbReference>
<protein>
    <submittedName>
        <fullName evidence="2">Putative NADH-quinone oxidoreductase subunit J</fullName>
        <ecNumber evidence="2">1.6.99.5</ecNumber>
    </submittedName>
</protein>
<dbReference type="EC" id="1.6.99.5" evidence="2"/>
<keyword evidence="1" id="KW-1133">Transmembrane helix</keyword>
<dbReference type="GO" id="GO:0008137">
    <property type="term" value="F:NADH dehydrogenase (ubiquinone) activity"/>
    <property type="evidence" value="ECO:0007669"/>
    <property type="project" value="InterPro"/>
</dbReference>
<feature type="transmembrane region" description="Helical" evidence="1">
    <location>
        <begin position="6"/>
        <end position="23"/>
    </location>
</feature>
<keyword evidence="1" id="KW-0812">Transmembrane</keyword>
<dbReference type="InterPro" id="IPR001457">
    <property type="entry name" value="NADH_UbQ/plastoQ_OxRdtase_su6"/>
</dbReference>
<dbReference type="AlphaFoldDB" id="A0A098E9U4"/>
<dbReference type="PANTHER" id="PTHR33269">
    <property type="entry name" value="NADH-UBIQUINONE OXIDOREDUCTASE CHAIN 6"/>
    <property type="match status" value="1"/>
</dbReference>
<feature type="transmembrane region" description="Helical" evidence="1">
    <location>
        <begin position="53"/>
        <end position="75"/>
    </location>
</feature>
<dbReference type="Gene3D" id="1.20.120.1200">
    <property type="entry name" value="NADH-ubiquinone/plastoquinone oxidoreductase chain 6, subunit NuoJ"/>
    <property type="match status" value="1"/>
</dbReference>
<reference evidence="2" key="1">
    <citation type="submission" date="2014-09" db="EMBL/GenBank/DDBJ databases">
        <authorList>
            <person name="Probst J Alexander"/>
        </authorList>
    </citation>
    <scope>NUCLEOTIDE SEQUENCE</scope>
</reference>
<sequence>MEEILFFVFGILAIALSVAVIISKDIVHSAVYLAGTFLAIAVLYITLKAFFLFAVQILVYMGGVIVLILFAIMLIKGEENKEGKNLK</sequence>
<dbReference type="InterPro" id="IPR042106">
    <property type="entry name" value="Nuo/plastoQ_OxRdtase_6_NuoJ"/>
</dbReference>
<keyword evidence="2" id="KW-0560">Oxidoreductase</keyword>
<evidence type="ECO:0000313" key="2">
    <source>
        <dbReference type="EMBL" id="CEG11760.1"/>
    </source>
</evidence>
<dbReference type="EMBL" id="CCXY01000076">
    <property type="protein sequence ID" value="CEG11760.1"/>
    <property type="molecule type" value="Genomic_DNA"/>
</dbReference>
<organism evidence="2">
    <name type="scientific">groundwater metagenome</name>
    <dbReference type="NCBI Taxonomy" id="717931"/>
    <lineage>
        <taxon>unclassified sequences</taxon>
        <taxon>metagenomes</taxon>
        <taxon>ecological metagenomes</taxon>
    </lineage>
</organism>
<dbReference type="PANTHER" id="PTHR33269:SF17">
    <property type="entry name" value="NADH-UBIQUINONE OXIDOREDUCTASE CHAIN 6"/>
    <property type="match status" value="1"/>
</dbReference>
<name>A0A098E9U4_9ZZZZ</name>
<evidence type="ECO:0000256" key="1">
    <source>
        <dbReference type="SAM" id="Phobius"/>
    </source>
</evidence>
<dbReference type="Pfam" id="PF00499">
    <property type="entry name" value="Oxidored_q3"/>
    <property type="match status" value="1"/>
</dbReference>
<accession>A0A098E9U4</accession>
<gene>
    <name evidence="2" type="primary">nuoJ</name>
    <name evidence="2" type="ORF">MSIBF_A1670020</name>
</gene>
<proteinExistence type="predicted"/>